<evidence type="ECO:0000313" key="2">
    <source>
        <dbReference type="Proteomes" id="UP000683000"/>
    </source>
</evidence>
<evidence type="ECO:0000313" key="1">
    <source>
        <dbReference type="EMBL" id="KAG6370633.1"/>
    </source>
</evidence>
<sequence>MGAVSIKNNTISDINVRITREGDSGNDTGSIAFYTIKPGKTEKWERKWWQVAFVRRDVDGKSESFTVVPDNSYPVD</sequence>
<proteinExistence type="predicted"/>
<protein>
    <submittedName>
        <fullName evidence="1">Uncharacterized protein</fullName>
    </submittedName>
</protein>
<keyword evidence="2" id="KW-1185">Reference proteome</keyword>
<dbReference type="OrthoDB" id="2617192at2759"/>
<dbReference type="EMBL" id="JAGFBS010000047">
    <property type="protein sequence ID" value="KAG6370633.1"/>
    <property type="molecule type" value="Genomic_DNA"/>
</dbReference>
<gene>
    <name evidence="1" type="ORF">JVT61DRAFT_11264</name>
</gene>
<reference evidence="1" key="1">
    <citation type="submission" date="2021-03" db="EMBL/GenBank/DDBJ databases">
        <title>Evolutionary innovations through gain and loss of genes in the ectomycorrhizal Boletales.</title>
        <authorList>
            <person name="Wu G."/>
            <person name="Miyauchi S."/>
            <person name="Morin E."/>
            <person name="Yang Z.-L."/>
            <person name="Xu J."/>
            <person name="Martin F.M."/>
        </authorList>
    </citation>
    <scope>NUCLEOTIDE SEQUENCE</scope>
    <source>
        <strain evidence="1">BR01</strain>
    </source>
</reference>
<organism evidence="1 2">
    <name type="scientific">Boletus reticuloceps</name>
    <dbReference type="NCBI Taxonomy" id="495285"/>
    <lineage>
        <taxon>Eukaryota</taxon>
        <taxon>Fungi</taxon>
        <taxon>Dikarya</taxon>
        <taxon>Basidiomycota</taxon>
        <taxon>Agaricomycotina</taxon>
        <taxon>Agaricomycetes</taxon>
        <taxon>Agaricomycetidae</taxon>
        <taxon>Boletales</taxon>
        <taxon>Boletineae</taxon>
        <taxon>Boletaceae</taxon>
        <taxon>Boletoideae</taxon>
        <taxon>Boletus</taxon>
    </lineage>
</organism>
<accession>A0A8I2YFC9</accession>
<dbReference type="Proteomes" id="UP000683000">
    <property type="component" value="Unassembled WGS sequence"/>
</dbReference>
<dbReference type="AlphaFoldDB" id="A0A8I2YFC9"/>
<comment type="caution">
    <text evidence="1">The sequence shown here is derived from an EMBL/GenBank/DDBJ whole genome shotgun (WGS) entry which is preliminary data.</text>
</comment>
<name>A0A8I2YFC9_9AGAM</name>